<dbReference type="PANTHER" id="PTHR43247:SF1">
    <property type="entry name" value="PHOSPHOSERINE AMINOTRANSFERASE"/>
    <property type="match status" value="1"/>
</dbReference>
<comment type="pathway">
    <text evidence="2 12">Amino-acid biosynthesis; L-serine biosynthesis; L-serine from 3-phospho-D-glycerate: step 2/3.</text>
</comment>
<dbReference type="InterPro" id="IPR000192">
    <property type="entry name" value="Aminotrans_V_dom"/>
</dbReference>
<keyword evidence="9 12" id="KW-0718">Serine biosynthesis</keyword>
<feature type="binding site" evidence="12">
    <location>
        <begin position="75"/>
        <end position="76"/>
    </location>
    <ligand>
        <name>pyridoxal 5'-phosphate</name>
        <dbReference type="ChEBI" id="CHEBI:597326"/>
    </ligand>
</feature>
<evidence type="ECO:0000256" key="9">
    <source>
        <dbReference type="ARBA" id="ARBA00023299"/>
    </source>
</evidence>
<dbReference type="FunFam" id="3.40.640.10:FF:000010">
    <property type="entry name" value="Phosphoserine aminotransferase"/>
    <property type="match status" value="1"/>
</dbReference>
<dbReference type="HAMAP" id="MF_00160">
    <property type="entry name" value="SerC_aminotrans_5"/>
    <property type="match status" value="1"/>
</dbReference>
<comment type="catalytic activity">
    <reaction evidence="11 12">
        <text>O-phospho-L-serine + 2-oxoglutarate = 3-phosphooxypyruvate + L-glutamate</text>
        <dbReference type="Rhea" id="RHEA:14329"/>
        <dbReference type="ChEBI" id="CHEBI:16810"/>
        <dbReference type="ChEBI" id="CHEBI:18110"/>
        <dbReference type="ChEBI" id="CHEBI:29985"/>
        <dbReference type="ChEBI" id="CHEBI:57524"/>
        <dbReference type="EC" id="2.6.1.52"/>
    </reaction>
</comment>
<sequence>MRPWNFSAGPSALPLEVLQQAAAEMTDWHGCGMSVMEMSHRGRQFTQIRDEAEADLRELLAVPDDYEVLFMQGGATAENAIVPLNLIARGGSGKADYILSGIWSNKSHKEAQRYGDIAIAASSGTEQVLDGIAQAPWTWFPGADTWTLRPDASYLHLCSNETIGGVEFSDWPDMAALGAPDVPLVVDASSHFLSRAIDFSRAAMVYAGAQKNAGPAGVTVVIVRKDLLGHALPVCPSAFDYANVAGADSMFNTPPTYAIYIAGLVFKWLKKQGGVAAIEAANAAKARALYSYLDTSDFYLSPVHAASRSRMNAPFFLRDETLNGDFLAEADAAGLMQLKGHKSVGGMRASIYNAVPLEGVQALISYMQDFERRHG</sequence>
<comment type="subunit">
    <text evidence="12">Homodimer.</text>
</comment>
<comment type="function">
    <text evidence="12">Catalyzes the reversible conversion of 3-phosphohydroxypyruvate to phosphoserine and of 3-hydroxy-2-oxo-4-phosphonooxybutanoate to phosphohydroxythreonine.</text>
</comment>
<keyword evidence="12" id="KW-0963">Cytoplasm</keyword>
<comment type="cofactor">
    <cofactor evidence="12">
        <name>pyridoxal 5'-phosphate</name>
        <dbReference type="ChEBI" id="CHEBI:597326"/>
    </cofactor>
    <text evidence="12">Binds 1 pyridoxal phosphate per subunit.</text>
</comment>
<dbReference type="InterPro" id="IPR015424">
    <property type="entry name" value="PyrdxlP-dep_Trfase"/>
</dbReference>
<feature type="binding site" evidence="12">
    <location>
        <position position="162"/>
    </location>
    <ligand>
        <name>pyridoxal 5'-phosphate</name>
        <dbReference type="ChEBI" id="CHEBI:597326"/>
    </ligand>
</feature>
<dbReference type="InterPro" id="IPR015422">
    <property type="entry name" value="PyrdxlP-dep_Trfase_small"/>
</dbReference>
<dbReference type="Gene3D" id="3.40.640.10">
    <property type="entry name" value="Type I PLP-dependent aspartate aminotransferase-like (Major domain)"/>
    <property type="match status" value="1"/>
</dbReference>
<dbReference type="Pfam" id="PF00266">
    <property type="entry name" value="Aminotran_5"/>
    <property type="match status" value="1"/>
</dbReference>
<dbReference type="NCBIfam" id="NF003764">
    <property type="entry name" value="PRK05355.1"/>
    <property type="match status" value="1"/>
</dbReference>
<dbReference type="RefSeq" id="WP_143160848.1">
    <property type="nucleotide sequence ID" value="NZ_FQXE01000001.1"/>
</dbReference>
<comment type="subcellular location">
    <subcellularLocation>
        <location evidence="12">Cytoplasm</location>
    </subcellularLocation>
</comment>
<dbReference type="GO" id="GO:0005737">
    <property type="term" value="C:cytoplasm"/>
    <property type="evidence" value="ECO:0007669"/>
    <property type="project" value="UniProtKB-SubCell"/>
</dbReference>
<feature type="binding site" evidence="12">
    <location>
        <begin position="252"/>
        <end position="253"/>
    </location>
    <ligand>
        <name>pyridoxal 5'-phosphate</name>
        <dbReference type="ChEBI" id="CHEBI:597326"/>
    </ligand>
</feature>
<dbReference type="UniPathway" id="UPA00135">
    <property type="reaction ID" value="UER00197"/>
</dbReference>
<evidence type="ECO:0000256" key="8">
    <source>
        <dbReference type="ARBA" id="ARBA00023096"/>
    </source>
</evidence>
<keyword evidence="7 12" id="KW-0663">Pyridoxal phosphate</keyword>
<protein>
    <recommendedName>
        <fullName evidence="12">Phosphoserine aminotransferase</fullName>
        <ecNumber evidence="12">2.6.1.52</ecNumber>
    </recommendedName>
    <alternativeName>
        <fullName evidence="12">Phosphohydroxythreonine aminotransferase</fullName>
        <shortName evidence="12">PSAT</shortName>
    </alternativeName>
</protein>
<feature type="modified residue" description="N6-(pyridoxal phosphate)lysine" evidence="12">
    <location>
        <position position="211"/>
    </location>
</feature>
<dbReference type="AlphaFoldDB" id="A0A1M5NCB2"/>
<dbReference type="STRING" id="658167.SAMN04488135_101477"/>
<dbReference type="FunFam" id="3.90.1150.10:FF:000006">
    <property type="entry name" value="Phosphoserine aminotransferase"/>
    <property type="match status" value="1"/>
</dbReference>
<evidence type="ECO:0000256" key="6">
    <source>
        <dbReference type="ARBA" id="ARBA00022679"/>
    </source>
</evidence>
<keyword evidence="8 12" id="KW-0664">Pyridoxine biosynthesis</keyword>
<comment type="catalytic activity">
    <reaction evidence="10 12">
        <text>4-(phosphooxy)-L-threonine + 2-oxoglutarate = (R)-3-hydroxy-2-oxo-4-phosphooxybutanoate + L-glutamate</text>
        <dbReference type="Rhea" id="RHEA:16573"/>
        <dbReference type="ChEBI" id="CHEBI:16810"/>
        <dbReference type="ChEBI" id="CHEBI:29985"/>
        <dbReference type="ChEBI" id="CHEBI:58452"/>
        <dbReference type="ChEBI" id="CHEBI:58538"/>
        <dbReference type="EC" id="2.6.1.52"/>
    </reaction>
</comment>
<evidence type="ECO:0000256" key="5">
    <source>
        <dbReference type="ARBA" id="ARBA00022605"/>
    </source>
</evidence>
<dbReference type="Gene3D" id="3.90.1150.10">
    <property type="entry name" value="Aspartate Aminotransferase, domain 1"/>
    <property type="match status" value="1"/>
</dbReference>
<feature type="domain" description="Aminotransferase class V" evidence="13">
    <location>
        <begin position="4"/>
        <end position="363"/>
    </location>
</feature>
<evidence type="ECO:0000256" key="4">
    <source>
        <dbReference type="ARBA" id="ARBA00022576"/>
    </source>
</evidence>
<keyword evidence="15" id="KW-1185">Reference proteome</keyword>
<dbReference type="GO" id="GO:0004648">
    <property type="term" value="F:O-phospho-L-serine:2-oxoglutarate aminotransferase activity"/>
    <property type="evidence" value="ECO:0007669"/>
    <property type="project" value="UniProtKB-UniRule"/>
</dbReference>
<evidence type="ECO:0000256" key="11">
    <source>
        <dbReference type="ARBA" id="ARBA00049007"/>
    </source>
</evidence>
<dbReference type="OrthoDB" id="9809412at2"/>
<dbReference type="GO" id="GO:0008615">
    <property type="term" value="P:pyridoxine biosynthetic process"/>
    <property type="evidence" value="ECO:0007669"/>
    <property type="project" value="UniProtKB-UniRule"/>
</dbReference>
<dbReference type="GO" id="GO:0030170">
    <property type="term" value="F:pyridoxal phosphate binding"/>
    <property type="evidence" value="ECO:0007669"/>
    <property type="project" value="UniProtKB-UniRule"/>
</dbReference>
<comment type="caution">
    <text evidence="12">Lacks conserved residue(s) required for the propagation of feature annotation.</text>
</comment>
<feature type="binding site" evidence="12">
    <location>
        <position position="103"/>
    </location>
    <ligand>
        <name>pyridoxal 5'-phosphate</name>
        <dbReference type="ChEBI" id="CHEBI:597326"/>
    </ligand>
</feature>
<dbReference type="NCBIfam" id="TIGR01364">
    <property type="entry name" value="serC_1"/>
    <property type="match status" value="1"/>
</dbReference>
<evidence type="ECO:0000256" key="2">
    <source>
        <dbReference type="ARBA" id="ARBA00005099"/>
    </source>
</evidence>
<evidence type="ECO:0000256" key="10">
    <source>
        <dbReference type="ARBA" id="ARBA00047630"/>
    </source>
</evidence>
<evidence type="ECO:0000256" key="12">
    <source>
        <dbReference type="HAMAP-Rule" id="MF_00160"/>
    </source>
</evidence>
<comment type="pathway">
    <text evidence="1 12">Cofactor biosynthesis; pyridoxine 5'-phosphate biosynthesis; pyridoxine 5'-phosphate from D-erythrose 4-phosphate: step 3/5.</text>
</comment>
<evidence type="ECO:0000256" key="1">
    <source>
        <dbReference type="ARBA" id="ARBA00004915"/>
    </source>
</evidence>
<feature type="binding site" evidence="12">
    <location>
        <position position="210"/>
    </location>
    <ligand>
        <name>pyridoxal 5'-phosphate</name>
        <dbReference type="ChEBI" id="CHEBI:597326"/>
    </ligand>
</feature>
<keyword evidence="4 12" id="KW-0032">Aminotransferase</keyword>
<dbReference type="UniPathway" id="UPA00244">
    <property type="reaction ID" value="UER00311"/>
</dbReference>
<keyword evidence="5 12" id="KW-0028">Amino-acid biosynthesis</keyword>
<name>A0A1M5NCB2_9BURK</name>
<dbReference type="EC" id="2.6.1.52" evidence="12"/>
<organism evidence="14 15">
    <name type="scientific">Pollutimonas bauzanensis</name>
    <dbReference type="NCBI Taxonomy" id="658167"/>
    <lineage>
        <taxon>Bacteria</taxon>
        <taxon>Pseudomonadati</taxon>
        <taxon>Pseudomonadota</taxon>
        <taxon>Betaproteobacteria</taxon>
        <taxon>Burkholderiales</taxon>
        <taxon>Alcaligenaceae</taxon>
        <taxon>Pollutimonas</taxon>
    </lineage>
</organism>
<reference evidence="14 15" key="1">
    <citation type="submission" date="2016-11" db="EMBL/GenBank/DDBJ databases">
        <authorList>
            <person name="Jaros S."/>
            <person name="Januszkiewicz K."/>
            <person name="Wedrychowicz H."/>
        </authorList>
    </citation>
    <scope>NUCLEOTIDE SEQUENCE [LARGE SCALE GENOMIC DNA]</scope>
    <source>
        <strain evidence="14 15">CGMCC 1.10190</strain>
    </source>
</reference>
<evidence type="ECO:0000313" key="14">
    <source>
        <dbReference type="EMBL" id="SHG87127.1"/>
    </source>
</evidence>
<evidence type="ECO:0000259" key="13">
    <source>
        <dbReference type="Pfam" id="PF00266"/>
    </source>
</evidence>
<dbReference type="InterPro" id="IPR015421">
    <property type="entry name" value="PyrdxlP-dep_Trfase_major"/>
</dbReference>
<proteinExistence type="inferred from homology"/>
<keyword evidence="6 12" id="KW-0808">Transferase</keyword>
<comment type="similarity">
    <text evidence="3 12">Belongs to the class-V pyridoxal-phosphate-dependent aminotransferase family. SerC subfamily.</text>
</comment>
<dbReference type="PIRSF" id="PIRSF000525">
    <property type="entry name" value="SerC"/>
    <property type="match status" value="1"/>
</dbReference>
<feature type="binding site" evidence="12">
    <location>
        <position position="187"/>
    </location>
    <ligand>
        <name>pyridoxal 5'-phosphate</name>
        <dbReference type="ChEBI" id="CHEBI:597326"/>
    </ligand>
</feature>
<evidence type="ECO:0000256" key="3">
    <source>
        <dbReference type="ARBA" id="ARBA00006904"/>
    </source>
</evidence>
<accession>A0A1M5NCB2</accession>
<dbReference type="GO" id="GO:0006564">
    <property type="term" value="P:L-serine biosynthetic process"/>
    <property type="evidence" value="ECO:0007669"/>
    <property type="project" value="UniProtKB-UniRule"/>
</dbReference>
<evidence type="ECO:0000313" key="15">
    <source>
        <dbReference type="Proteomes" id="UP000184226"/>
    </source>
</evidence>
<evidence type="ECO:0000256" key="7">
    <source>
        <dbReference type="ARBA" id="ARBA00022898"/>
    </source>
</evidence>
<dbReference type="Proteomes" id="UP000184226">
    <property type="component" value="Unassembled WGS sequence"/>
</dbReference>
<feature type="binding site" evidence="12">
    <location>
        <position position="41"/>
    </location>
    <ligand>
        <name>L-glutamate</name>
        <dbReference type="ChEBI" id="CHEBI:29985"/>
    </ligand>
</feature>
<dbReference type="SUPFAM" id="SSF53383">
    <property type="entry name" value="PLP-dependent transferases"/>
    <property type="match status" value="1"/>
</dbReference>
<dbReference type="PANTHER" id="PTHR43247">
    <property type="entry name" value="PHOSPHOSERINE AMINOTRANSFERASE"/>
    <property type="match status" value="1"/>
</dbReference>
<dbReference type="EMBL" id="FQXE01000001">
    <property type="protein sequence ID" value="SHG87127.1"/>
    <property type="molecule type" value="Genomic_DNA"/>
</dbReference>
<dbReference type="InterPro" id="IPR022278">
    <property type="entry name" value="Pser_aminoTfrase"/>
</dbReference>
<gene>
    <name evidence="12" type="primary">serC</name>
    <name evidence="14" type="ORF">SAMN04488135_101477</name>
</gene>